<accession>A0A316DAB6</accession>
<keyword evidence="2" id="KW-1185">Reference proteome</keyword>
<organism evidence="1 2">
    <name type="scientific">Tumebacillus permanentifrigoris</name>
    <dbReference type="NCBI Taxonomy" id="378543"/>
    <lineage>
        <taxon>Bacteria</taxon>
        <taxon>Bacillati</taxon>
        <taxon>Bacillota</taxon>
        <taxon>Bacilli</taxon>
        <taxon>Bacillales</taxon>
        <taxon>Alicyclobacillaceae</taxon>
        <taxon>Tumebacillus</taxon>
    </lineage>
</organism>
<dbReference type="Proteomes" id="UP000245634">
    <property type="component" value="Unassembled WGS sequence"/>
</dbReference>
<name>A0A316DAB6_9BACL</name>
<dbReference type="AlphaFoldDB" id="A0A316DAB6"/>
<reference evidence="1 2" key="1">
    <citation type="submission" date="2018-05" db="EMBL/GenBank/DDBJ databases">
        <title>Genomic Encyclopedia of Type Strains, Phase IV (KMG-IV): sequencing the most valuable type-strain genomes for metagenomic binning, comparative biology and taxonomic classification.</title>
        <authorList>
            <person name="Goeker M."/>
        </authorList>
    </citation>
    <scope>NUCLEOTIDE SEQUENCE [LARGE SCALE GENOMIC DNA]</scope>
    <source>
        <strain evidence="1 2">DSM 18773</strain>
    </source>
</reference>
<gene>
    <name evidence="1" type="ORF">C7459_10572</name>
</gene>
<comment type="caution">
    <text evidence="1">The sequence shown here is derived from an EMBL/GenBank/DDBJ whole genome shotgun (WGS) entry which is preliminary data.</text>
</comment>
<proteinExistence type="predicted"/>
<evidence type="ECO:0000313" key="2">
    <source>
        <dbReference type="Proteomes" id="UP000245634"/>
    </source>
</evidence>
<evidence type="ECO:0000313" key="1">
    <source>
        <dbReference type="EMBL" id="PWK14318.1"/>
    </source>
</evidence>
<sequence>MTVVPSLLDAEVNTYVNKMFRRYHLLGQGESMQVLFDQQKVLGIELDPFYELYLQFITGEFVWLAETNEFSVEDRLYFLLVTYFYILFPYTMTGRVEKALERLASTTHQTVTELGIEEGFAIPVALTETVAYFVAGQFDRMEESLNRIGAMVESSPYLRESGNYRLVCGLWELHEGRKDAGKALLDEGFAVLRQSKFVPQNLMYLRLIHFFLEQYLDMPDLYREYKALWKEMSTRYNFEVAAQKMREVLRQTLL</sequence>
<dbReference type="RefSeq" id="WP_170119320.1">
    <property type="nucleotide sequence ID" value="NZ_QGGL01000005.1"/>
</dbReference>
<dbReference type="EMBL" id="QGGL01000005">
    <property type="protein sequence ID" value="PWK14318.1"/>
    <property type="molecule type" value="Genomic_DNA"/>
</dbReference>
<protein>
    <submittedName>
        <fullName evidence="1">Uncharacterized protein</fullName>
    </submittedName>
</protein>